<keyword evidence="1" id="KW-0732">Signal</keyword>
<dbReference type="KEGG" id="mfa:Mfla_1405"/>
<protein>
    <submittedName>
        <fullName evidence="2">TPR repeat</fullName>
    </submittedName>
</protein>
<evidence type="ECO:0000313" key="3">
    <source>
        <dbReference type="Proteomes" id="UP000002440"/>
    </source>
</evidence>
<evidence type="ECO:0000256" key="1">
    <source>
        <dbReference type="SAM" id="SignalP"/>
    </source>
</evidence>
<proteinExistence type="predicted"/>
<dbReference type="Gene3D" id="1.25.40.10">
    <property type="entry name" value="Tetratricopeptide repeat domain"/>
    <property type="match status" value="2"/>
</dbReference>
<gene>
    <name evidence="2" type="ordered locus">Mfla_1405</name>
</gene>
<keyword evidence="3" id="KW-1185">Reference proteome</keyword>
<feature type="signal peptide" evidence="1">
    <location>
        <begin position="1"/>
        <end position="19"/>
    </location>
</feature>
<dbReference type="SMART" id="SM00028">
    <property type="entry name" value="TPR"/>
    <property type="match status" value="5"/>
</dbReference>
<dbReference type="SUPFAM" id="SSF48452">
    <property type="entry name" value="TPR-like"/>
    <property type="match status" value="1"/>
</dbReference>
<sequence length="300" mass="32356">MFFFRVLMLGMFASGLVHAGTNPAEGCLGALGEDDAAAALAQAKQGLGKQPGQRDLLLCKGRAELSLGQGEAAIESFTAAESQACTGHERLVTHLFKGNAYNALKQYAQAQSSYEAALVLAEQEKNQKFQFISHLLAGEALMQQALLPQAQRHYEAALELAGNNNERADANEHLAQLKARQGLYDDAIAHQVKALVMQASDGSFDAYANAGLELGSLYINAKDFQNAEKNLNRIILKAKDAGDGYWVAKGYYYLGLNFIAASQPDKAKAMLTQALEIGEAIGADKLMAEVNMQLQNLSQR</sequence>
<dbReference type="InterPro" id="IPR011990">
    <property type="entry name" value="TPR-like_helical_dom_sf"/>
</dbReference>
<feature type="chain" id="PRO_5004189865" evidence="1">
    <location>
        <begin position="20"/>
        <end position="300"/>
    </location>
</feature>
<dbReference type="Proteomes" id="UP000002440">
    <property type="component" value="Chromosome"/>
</dbReference>
<accession>Q1H1G4</accession>
<dbReference type="InterPro" id="IPR019734">
    <property type="entry name" value="TPR_rpt"/>
</dbReference>
<dbReference type="RefSeq" id="WP_011479627.1">
    <property type="nucleotide sequence ID" value="NC_007947.1"/>
</dbReference>
<dbReference type="STRING" id="265072.Mfla_1405"/>
<dbReference type="HOGENOM" id="CLU_911569_0_0_4"/>
<evidence type="ECO:0000313" key="2">
    <source>
        <dbReference type="EMBL" id="ABE49673.1"/>
    </source>
</evidence>
<dbReference type="AlphaFoldDB" id="Q1H1G4"/>
<reference evidence="2 3" key="1">
    <citation type="submission" date="2006-03" db="EMBL/GenBank/DDBJ databases">
        <title>Complete sequence of Methylobacillus flagellatus KT.</title>
        <authorList>
            <consortium name="US DOE Joint Genome Institute"/>
            <person name="Copeland A."/>
            <person name="Lucas S."/>
            <person name="Lapidus A."/>
            <person name="Barry K."/>
            <person name="Detter J.C."/>
            <person name="Glavina del Rio T."/>
            <person name="Hammon N."/>
            <person name="Israni S."/>
            <person name="Dalin E."/>
            <person name="Tice H."/>
            <person name="Pitluck S."/>
            <person name="Brettin T."/>
            <person name="Bruce D."/>
            <person name="Han C."/>
            <person name="Tapia R."/>
            <person name="Saunders E."/>
            <person name="Gilna P."/>
            <person name="Schmutz J."/>
            <person name="Larimer F."/>
            <person name="Land M."/>
            <person name="Kyrpides N."/>
            <person name="Anderson I."/>
            <person name="Richardson P."/>
        </authorList>
    </citation>
    <scope>NUCLEOTIDE SEQUENCE [LARGE SCALE GENOMIC DNA]</scope>
    <source>
        <strain evidence="3">KT / ATCC 51484 / DSM 6875</strain>
    </source>
</reference>
<organism evidence="2 3">
    <name type="scientific">Methylobacillus flagellatus (strain ATCC 51484 / DSM 6875 / VKM B-1610 / KT)</name>
    <dbReference type="NCBI Taxonomy" id="265072"/>
    <lineage>
        <taxon>Bacteria</taxon>
        <taxon>Pseudomonadati</taxon>
        <taxon>Pseudomonadota</taxon>
        <taxon>Betaproteobacteria</taxon>
        <taxon>Nitrosomonadales</taxon>
        <taxon>Methylophilaceae</taxon>
        <taxon>Methylobacillus</taxon>
    </lineage>
</organism>
<dbReference type="Pfam" id="PF13181">
    <property type="entry name" value="TPR_8"/>
    <property type="match status" value="1"/>
</dbReference>
<dbReference type="eggNOG" id="COG0457">
    <property type="taxonomic scope" value="Bacteria"/>
</dbReference>
<name>Q1H1G4_METFK</name>
<dbReference type="EMBL" id="CP000284">
    <property type="protein sequence ID" value="ABE49673.1"/>
    <property type="molecule type" value="Genomic_DNA"/>
</dbReference>